<sequence length="172" mass="19764">MAKNSKCAWNQELTVSLIQFYEQQPVLYQASHPHYKNKPKRLQALQTIQKQLVDSCPLAASQGLQIDDVKEKLHTLRTQYFKEINKIKVNQHSGAGVEEMYTPKLWLVFEGSVEEYASSSVCQGLEEDHFSLVKNKRRKGFQHEVAKLLSTATTALENHKHKKDDNLDHFGL</sequence>
<dbReference type="AlphaFoldDB" id="A0A8K0G900"/>
<feature type="domain" description="MADF" evidence="1">
    <location>
        <begin position="16"/>
        <end position="115"/>
    </location>
</feature>
<evidence type="ECO:0000313" key="3">
    <source>
        <dbReference type="Proteomes" id="UP000801492"/>
    </source>
</evidence>
<dbReference type="InterPro" id="IPR006578">
    <property type="entry name" value="MADF-dom"/>
</dbReference>
<dbReference type="SMART" id="SM00595">
    <property type="entry name" value="MADF"/>
    <property type="match status" value="1"/>
</dbReference>
<protein>
    <recommendedName>
        <fullName evidence="1">MADF domain-containing protein</fullName>
    </recommendedName>
</protein>
<dbReference type="Proteomes" id="UP000801492">
    <property type="component" value="Unassembled WGS sequence"/>
</dbReference>
<dbReference type="PROSITE" id="PS51029">
    <property type="entry name" value="MADF"/>
    <property type="match status" value="1"/>
</dbReference>
<dbReference type="PANTHER" id="PTHR21505">
    <property type="entry name" value="MADF DOMAIN-CONTAINING PROTEIN-RELATED"/>
    <property type="match status" value="1"/>
</dbReference>
<accession>A0A8K0G900</accession>
<evidence type="ECO:0000259" key="1">
    <source>
        <dbReference type="PROSITE" id="PS51029"/>
    </source>
</evidence>
<dbReference type="OrthoDB" id="6751518at2759"/>
<organism evidence="2 3">
    <name type="scientific">Ignelater luminosus</name>
    <name type="common">Cucubano</name>
    <name type="synonym">Pyrophorus luminosus</name>
    <dbReference type="NCBI Taxonomy" id="2038154"/>
    <lineage>
        <taxon>Eukaryota</taxon>
        <taxon>Metazoa</taxon>
        <taxon>Ecdysozoa</taxon>
        <taxon>Arthropoda</taxon>
        <taxon>Hexapoda</taxon>
        <taxon>Insecta</taxon>
        <taxon>Pterygota</taxon>
        <taxon>Neoptera</taxon>
        <taxon>Endopterygota</taxon>
        <taxon>Coleoptera</taxon>
        <taxon>Polyphaga</taxon>
        <taxon>Elateriformia</taxon>
        <taxon>Elateroidea</taxon>
        <taxon>Elateridae</taxon>
        <taxon>Agrypninae</taxon>
        <taxon>Pyrophorini</taxon>
        <taxon>Ignelater</taxon>
    </lineage>
</organism>
<reference evidence="2" key="1">
    <citation type="submission" date="2019-08" db="EMBL/GenBank/DDBJ databases">
        <title>The genome of the North American firefly Photinus pyralis.</title>
        <authorList>
            <consortium name="Photinus pyralis genome working group"/>
            <person name="Fallon T.R."/>
            <person name="Sander Lower S.E."/>
            <person name="Weng J.-K."/>
        </authorList>
    </citation>
    <scope>NUCLEOTIDE SEQUENCE</scope>
    <source>
        <strain evidence="2">TRF0915ILg1</strain>
        <tissue evidence="2">Whole body</tissue>
    </source>
</reference>
<proteinExistence type="predicted"/>
<dbReference type="EMBL" id="VTPC01056817">
    <property type="protein sequence ID" value="KAF2890191.1"/>
    <property type="molecule type" value="Genomic_DNA"/>
</dbReference>
<keyword evidence="3" id="KW-1185">Reference proteome</keyword>
<comment type="caution">
    <text evidence="2">The sequence shown here is derived from an EMBL/GenBank/DDBJ whole genome shotgun (WGS) entry which is preliminary data.</text>
</comment>
<dbReference type="PANTHER" id="PTHR21505:SF12">
    <property type="entry name" value="MADF DOMAIN-CONTAINING PROTEIN-RELATED"/>
    <property type="match status" value="1"/>
</dbReference>
<evidence type="ECO:0000313" key="2">
    <source>
        <dbReference type="EMBL" id="KAF2890191.1"/>
    </source>
</evidence>
<dbReference type="Pfam" id="PF10545">
    <property type="entry name" value="MADF_DNA_bdg"/>
    <property type="match status" value="1"/>
</dbReference>
<gene>
    <name evidence="2" type="ORF">ILUMI_15982</name>
</gene>
<name>A0A8K0G900_IGNLU</name>